<dbReference type="GeneID" id="20212647"/>
<dbReference type="InParanoid" id="T1FV01"/>
<dbReference type="KEGG" id="hro:HELRODRAFT_193452"/>
<protein>
    <submittedName>
        <fullName evidence="2 3">Uncharacterized protein</fullName>
    </submittedName>
</protein>
<reference evidence="4" key="1">
    <citation type="submission" date="2012-12" db="EMBL/GenBank/DDBJ databases">
        <authorList>
            <person name="Hellsten U."/>
            <person name="Grimwood J."/>
            <person name="Chapman J.A."/>
            <person name="Shapiro H."/>
            <person name="Aerts A."/>
            <person name="Otillar R.P."/>
            <person name="Terry A.Y."/>
            <person name="Boore J.L."/>
            <person name="Simakov O."/>
            <person name="Marletaz F."/>
            <person name="Cho S.-J."/>
            <person name="Edsinger-Gonzales E."/>
            <person name="Havlak P."/>
            <person name="Kuo D.-H."/>
            <person name="Larsson T."/>
            <person name="Lv J."/>
            <person name="Arendt D."/>
            <person name="Savage R."/>
            <person name="Osoegawa K."/>
            <person name="de Jong P."/>
            <person name="Lindberg D.R."/>
            <person name="Seaver E.C."/>
            <person name="Weisblat D.A."/>
            <person name="Putnam N.H."/>
            <person name="Grigoriev I.V."/>
            <person name="Rokhsar D.S."/>
        </authorList>
    </citation>
    <scope>NUCLEOTIDE SEQUENCE</scope>
</reference>
<evidence type="ECO:0000313" key="3">
    <source>
        <dbReference type="EnsemblMetazoa" id="HelroP193452"/>
    </source>
</evidence>
<dbReference type="EnsemblMetazoa" id="HelroT193452">
    <property type="protein sequence ID" value="HelroP193452"/>
    <property type="gene ID" value="HelroG193452"/>
</dbReference>
<dbReference type="AlphaFoldDB" id="T1FV01"/>
<dbReference type="EMBL" id="KB097496">
    <property type="protein sequence ID" value="ESN95954.1"/>
    <property type="molecule type" value="Genomic_DNA"/>
</dbReference>
<keyword evidence="4" id="KW-1185">Reference proteome</keyword>
<gene>
    <name evidence="3" type="primary">20212647</name>
    <name evidence="2" type="ORF">HELRODRAFT_193452</name>
</gene>
<feature type="region of interest" description="Disordered" evidence="1">
    <location>
        <begin position="28"/>
        <end position="53"/>
    </location>
</feature>
<dbReference type="EMBL" id="AMQM01006587">
    <property type="status" value="NOT_ANNOTATED_CDS"/>
    <property type="molecule type" value="Genomic_DNA"/>
</dbReference>
<accession>T1FV01</accession>
<evidence type="ECO:0000313" key="2">
    <source>
        <dbReference type="EMBL" id="ESN95954.1"/>
    </source>
</evidence>
<dbReference type="HOGENOM" id="CLU_925242_0_0_1"/>
<reference evidence="2 4" key="2">
    <citation type="journal article" date="2013" name="Nature">
        <title>Insights into bilaterian evolution from three spiralian genomes.</title>
        <authorList>
            <person name="Simakov O."/>
            <person name="Marletaz F."/>
            <person name="Cho S.J."/>
            <person name="Edsinger-Gonzales E."/>
            <person name="Havlak P."/>
            <person name="Hellsten U."/>
            <person name="Kuo D.H."/>
            <person name="Larsson T."/>
            <person name="Lv J."/>
            <person name="Arendt D."/>
            <person name="Savage R."/>
            <person name="Osoegawa K."/>
            <person name="de Jong P."/>
            <person name="Grimwood J."/>
            <person name="Chapman J.A."/>
            <person name="Shapiro H."/>
            <person name="Aerts A."/>
            <person name="Otillar R.P."/>
            <person name="Terry A.Y."/>
            <person name="Boore J.L."/>
            <person name="Grigoriev I.V."/>
            <person name="Lindberg D.R."/>
            <person name="Seaver E.C."/>
            <person name="Weisblat D.A."/>
            <person name="Putnam N.H."/>
            <person name="Rokhsar D.S."/>
        </authorList>
    </citation>
    <scope>NUCLEOTIDE SEQUENCE</scope>
</reference>
<feature type="compositionally biased region" description="Low complexity" evidence="1">
    <location>
        <begin position="28"/>
        <end position="46"/>
    </location>
</feature>
<evidence type="ECO:0000256" key="1">
    <source>
        <dbReference type="SAM" id="MobiDB-lite"/>
    </source>
</evidence>
<organism evidence="3 4">
    <name type="scientific">Helobdella robusta</name>
    <name type="common">Californian leech</name>
    <dbReference type="NCBI Taxonomy" id="6412"/>
    <lineage>
        <taxon>Eukaryota</taxon>
        <taxon>Metazoa</taxon>
        <taxon>Spiralia</taxon>
        <taxon>Lophotrochozoa</taxon>
        <taxon>Annelida</taxon>
        <taxon>Clitellata</taxon>
        <taxon>Hirudinea</taxon>
        <taxon>Rhynchobdellida</taxon>
        <taxon>Glossiphoniidae</taxon>
        <taxon>Helobdella</taxon>
    </lineage>
</organism>
<dbReference type="CTD" id="20212647"/>
<dbReference type="Proteomes" id="UP000015101">
    <property type="component" value="Unassembled WGS sequence"/>
</dbReference>
<sequence length="301" mass="33769">MATSGIIKTVAKHIPLIKFPNRLAAAAMAATQQSKQPSSSASAKTARGSGLPESTLSMRFRRRPLDQVEIDYVLRIPRRFKKAFYSEMISANPDTAHPLAPDFSFHLTYDKNKVKIFHDTNCSCIYRIYMLPPFSSYLNKVDLLKPQDLKNLFLEITLDDVTTIYSLTEILEGEKGPFLSPVSSKNSKPLSGIGSYTPFCYAKSASIHYVDDNEYPTNLLNLTVSCVANELKCPIKQYTTVSYMKSSCLPDEQSTFSQLNKENFANLDYLVEYFKYPENYGPHDDDGCNLVAKISVGKTKS</sequence>
<dbReference type="RefSeq" id="XP_009025988.1">
    <property type="nucleotide sequence ID" value="XM_009027740.1"/>
</dbReference>
<evidence type="ECO:0000313" key="4">
    <source>
        <dbReference type="Proteomes" id="UP000015101"/>
    </source>
</evidence>
<dbReference type="OrthoDB" id="6279361at2759"/>
<name>T1FV01_HELRO</name>
<reference evidence="3" key="3">
    <citation type="submission" date="2015-06" db="UniProtKB">
        <authorList>
            <consortium name="EnsemblMetazoa"/>
        </authorList>
    </citation>
    <scope>IDENTIFICATION</scope>
</reference>
<proteinExistence type="predicted"/>